<reference evidence="1 2" key="1">
    <citation type="submission" date="2018-06" db="EMBL/GenBank/DDBJ databases">
        <title>Comparative genomics reveals the genomic features of Rhizophagus irregularis, R. cerebriforme, R. diaphanum and Gigaspora rosea, and their symbiotic lifestyle signature.</title>
        <authorList>
            <person name="Morin E."/>
            <person name="San Clemente H."/>
            <person name="Chen E.C.H."/>
            <person name="De La Providencia I."/>
            <person name="Hainaut M."/>
            <person name="Kuo A."/>
            <person name="Kohler A."/>
            <person name="Murat C."/>
            <person name="Tang N."/>
            <person name="Roy S."/>
            <person name="Loubradou J."/>
            <person name="Henrissat B."/>
            <person name="Grigoriev I.V."/>
            <person name="Corradi N."/>
            <person name="Roux C."/>
            <person name="Martin F.M."/>
        </authorList>
    </citation>
    <scope>NUCLEOTIDE SEQUENCE [LARGE SCALE GENOMIC DNA]</scope>
    <source>
        <strain evidence="1 2">DAOM 194757</strain>
    </source>
</reference>
<keyword evidence="2" id="KW-1185">Reference proteome</keyword>
<dbReference type="STRING" id="44941.A0A397VIT9"/>
<dbReference type="Proteomes" id="UP000266673">
    <property type="component" value="Unassembled WGS sequence"/>
</dbReference>
<sequence length="190" mass="22239">MKFGTDAQITTRCFETILLIRVSIDQQLKLTPDLNIPIGMSQLAFKETCNIFKVYCNAKNFFRPSHLELISQCFSIEILGTLFGHYLPSLFNLEITFPLPMQITEIGQYDIISPSSNKKRTKRYVLKEWEQKLQSMFDNRNETNSVFQNYLSEFWEKKLCPSEIKKDIDISKSPNNATIRVARRKQRKNV</sequence>
<comment type="caution">
    <text evidence="1">The sequence shown here is derived from an EMBL/GenBank/DDBJ whole genome shotgun (WGS) entry which is preliminary data.</text>
</comment>
<dbReference type="EMBL" id="QKWP01000335">
    <property type="protein sequence ID" value="RIB21912.1"/>
    <property type="molecule type" value="Genomic_DNA"/>
</dbReference>
<gene>
    <name evidence="1" type="ORF">C2G38_2297886</name>
</gene>
<organism evidence="1 2">
    <name type="scientific">Gigaspora rosea</name>
    <dbReference type="NCBI Taxonomy" id="44941"/>
    <lineage>
        <taxon>Eukaryota</taxon>
        <taxon>Fungi</taxon>
        <taxon>Fungi incertae sedis</taxon>
        <taxon>Mucoromycota</taxon>
        <taxon>Glomeromycotina</taxon>
        <taxon>Glomeromycetes</taxon>
        <taxon>Diversisporales</taxon>
        <taxon>Gigasporaceae</taxon>
        <taxon>Gigaspora</taxon>
    </lineage>
</organism>
<name>A0A397VIT9_9GLOM</name>
<proteinExistence type="predicted"/>
<evidence type="ECO:0000313" key="1">
    <source>
        <dbReference type="EMBL" id="RIB21912.1"/>
    </source>
</evidence>
<dbReference type="AlphaFoldDB" id="A0A397VIT9"/>
<protein>
    <submittedName>
        <fullName evidence="1">Uncharacterized protein</fullName>
    </submittedName>
</protein>
<evidence type="ECO:0000313" key="2">
    <source>
        <dbReference type="Proteomes" id="UP000266673"/>
    </source>
</evidence>
<dbReference type="OrthoDB" id="2420292at2759"/>
<accession>A0A397VIT9</accession>